<protein>
    <submittedName>
        <fullName evidence="2">Uncharacterized protein</fullName>
    </submittedName>
</protein>
<dbReference type="RefSeq" id="WP_123842828.1">
    <property type="nucleotide sequence ID" value="NZ_CP033811.1"/>
</dbReference>
<evidence type="ECO:0000313" key="2">
    <source>
        <dbReference type="EMBL" id="MEE6129091.1"/>
    </source>
</evidence>
<sequence length="103" mass="12212">MRNRERESLIIIDDYDCGFEMPTPCDCGEWFDLHDGYGSKTKNVTICSNCHEIEEEIEDFQNEIDELETAIANGENRRQNKKQLKLIKVRLKEKQSELIKRKF</sequence>
<comment type="caution">
    <text evidence="2">The sequence shown here is derived from an EMBL/GenBank/DDBJ whole genome shotgun (WGS) entry which is preliminary data.</text>
</comment>
<name>A0ABU7R2R5_9FLAO</name>
<keyword evidence="1" id="KW-0175">Coiled coil</keyword>
<accession>A0ABU7R2R5</accession>
<feature type="coiled-coil region" evidence="1">
    <location>
        <begin position="50"/>
        <end position="84"/>
    </location>
</feature>
<reference evidence="2 3" key="1">
    <citation type="submission" date="2024-01" db="EMBL/GenBank/DDBJ databases">
        <title>Whole genome of Chryseobacterium arthrosphaerae NNCa 2741.</title>
        <authorList>
            <person name="Boriskina E.V."/>
            <person name="Gordinskaya N.A."/>
            <person name="Kropotov V.S."/>
            <person name="Alekseeva A.E."/>
            <person name="Makhova M.A."/>
            <person name="Kryazhev D.V."/>
            <person name="Shkurkina I.S."/>
        </authorList>
    </citation>
    <scope>NUCLEOTIDE SEQUENCE [LARGE SCALE GENOMIC DNA]</scope>
    <source>
        <strain evidence="2 3">NNCa 2741</strain>
    </source>
</reference>
<evidence type="ECO:0000256" key="1">
    <source>
        <dbReference type="SAM" id="Coils"/>
    </source>
</evidence>
<dbReference type="EMBL" id="JAZGJU010000039">
    <property type="protein sequence ID" value="MEE6129091.1"/>
    <property type="molecule type" value="Genomic_DNA"/>
</dbReference>
<gene>
    <name evidence="2" type="ORF">V2E39_16950</name>
</gene>
<evidence type="ECO:0000313" key="3">
    <source>
        <dbReference type="Proteomes" id="UP001350005"/>
    </source>
</evidence>
<organism evidence="2 3">
    <name type="scientific">Chryseobacterium arthrosphaerae</name>
    <dbReference type="NCBI Taxonomy" id="651561"/>
    <lineage>
        <taxon>Bacteria</taxon>
        <taxon>Pseudomonadati</taxon>
        <taxon>Bacteroidota</taxon>
        <taxon>Flavobacteriia</taxon>
        <taxon>Flavobacteriales</taxon>
        <taxon>Weeksellaceae</taxon>
        <taxon>Chryseobacterium group</taxon>
        <taxon>Chryseobacterium</taxon>
    </lineage>
</organism>
<proteinExistence type="predicted"/>
<keyword evidence="3" id="KW-1185">Reference proteome</keyword>
<dbReference type="Proteomes" id="UP001350005">
    <property type="component" value="Unassembled WGS sequence"/>
</dbReference>